<keyword evidence="5" id="KW-0479">Metal-binding</keyword>
<dbReference type="InterPro" id="IPR037171">
    <property type="entry name" value="NagB/RpiA_transferase-like"/>
</dbReference>
<comment type="similarity">
    <text evidence="1 5">Belongs to the 5-formyltetrahydrofolate cyclo-ligase family.</text>
</comment>
<dbReference type="GO" id="GO:0046872">
    <property type="term" value="F:metal ion binding"/>
    <property type="evidence" value="ECO:0007669"/>
    <property type="project" value="UniProtKB-KW"/>
</dbReference>
<gene>
    <name evidence="7" type="ORF">JGI4_02233</name>
    <name evidence="6" type="ORF">JGI8_00109</name>
</gene>
<keyword evidence="7" id="KW-0436">Ligase</keyword>
<accession>A0A0P1ME92</accession>
<evidence type="ECO:0000256" key="2">
    <source>
        <dbReference type="ARBA" id="ARBA00022741"/>
    </source>
</evidence>
<keyword evidence="3 4" id="KW-0067">ATP-binding</keyword>
<feature type="binding site" evidence="4">
    <location>
        <begin position="132"/>
        <end position="140"/>
    </location>
    <ligand>
        <name>ATP</name>
        <dbReference type="ChEBI" id="CHEBI:30616"/>
    </ligand>
</feature>
<comment type="catalytic activity">
    <reaction evidence="5">
        <text>(6S)-5-formyl-5,6,7,8-tetrahydrofolate + ATP = (6R)-5,10-methenyltetrahydrofolate + ADP + phosphate</text>
        <dbReference type="Rhea" id="RHEA:10488"/>
        <dbReference type="ChEBI" id="CHEBI:30616"/>
        <dbReference type="ChEBI" id="CHEBI:43474"/>
        <dbReference type="ChEBI" id="CHEBI:57455"/>
        <dbReference type="ChEBI" id="CHEBI:57457"/>
        <dbReference type="ChEBI" id="CHEBI:456216"/>
        <dbReference type="EC" id="6.3.3.2"/>
    </reaction>
</comment>
<dbReference type="InterPro" id="IPR024185">
    <property type="entry name" value="FTHF_cligase-like_sf"/>
</dbReference>
<reference evidence="6 9" key="1">
    <citation type="submission" date="2015-11" db="EMBL/GenBank/DDBJ databases">
        <authorList>
            <person name="Varghese N."/>
        </authorList>
    </citation>
    <scope>NUCLEOTIDE SEQUENCE [LARGE SCALE GENOMIC DNA]</scope>
    <source>
        <strain evidence="6 9">JGI-8</strain>
    </source>
</reference>
<evidence type="ECO:0000256" key="1">
    <source>
        <dbReference type="ARBA" id="ARBA00010638"/>
    </source>
</evidence>
<accession>A0A0P1M1R3</accession>
<accession>A0A0P1NWK8</accession>
<accession>A0A0P1LWJ7</accession>
<accession>A0A0P1MBG5</accession>
<dbReference type="GO" id="GO:0030272">
    <property type="term" value="F:5-formyltetrahydrofolate cyclo-ligase activity"/>
    <property type="evidence" value="ECO:0007669"/>
    <property type="project" value="UniProtKB-EC"/>
</dbReference>
<evidence type="ECO:0000256" key="5">
    <source>
        <dbReference type="RuleBase" id="RU361279"/>
    </source>
</evidence>
<accession>A0A0S4NCU7</accession>
<feature type="binding site" evidence="4">
    <location>
        <position position="55"/>
    </location>
    <ligand>
        <name>substrate</name>
    </ligand>
</feature>
<dbReference type="Gene3D" id="3.40.50.10420">
    <property type="entry name" value="NagB/RpiA/CoA transferase-like"/>
    <property type="match status" value="1"/>
</dbReference>
<dbReference type="AlphaFoldDB" id="A0A0P1L845"/>
<evidence type="ECO:0000313" key="9">
    <source>
        <dbReference type="Proteomes" id="UP000182200"/>
    </source>
</evidence>
<keyword evidence="2 4" id="KW-0547">Nucleotide-binding</keyword>
<dbReference type="Proteomes" id="UP000182200">
    <property type="component" value="Unassembled WGS sequence"/>
</dbReference>
<dbReference type="SUPFAM" id="SSF100950">
    <property type="entry name" value="NagB/RpiA/CoA transferase-like"/>
    <property type="match status" value="1"/>
</dbReference>
<dbReference type="RefSeq" id="WP_047133400.1">
    <property type="nucleotide sequence ID" value="NZ_CZVI01000001.1"/>
</dbReference>
<feature type="binding site" evidence="4">
    <location>
        <begin position="3"/>
        <end position="7"/>
    </location>
    <ligand>
        <name>ATP</name>
        <dbReference type="ChEBI" id="CHEBI:30616"/>
    </ligand>
</feature>
<dbReference type="PANTHER" id="PTHR23407:SF1">
    <property type="entry name" value="5-FORMYLTETRAHYDROFOLATE CYCLO-LIGASE"/>
    <property type="match status" value="1"/>
</dbReference>
<proteinExistence type="inferred from homology"/>
<evidence type="ECO:0000313" key="6">
    <source>
        <dbReference type="EMBL" id="CUS77305.1"/>
    </source>
</evidence>
<evidence type="ECO:0000256" key="4">
    <source>
        <dbReference type="PIRSR" id="PIRSR006806-1"/>
    </source>
</evidence>
<dbReference type="PIRSF" id="PIRSF006806">
    <property type="entry name" value="FTHF_cligase"/>
    <property type="match status" value="1"/>
</dbReference>
<dbReference type="EC" id="6.3.3.2" evidence="5"/>
<dbReference type="GO" id="GO:0035999">
    <property type="term" value="P:tetrahydrofolate interconversion"/>
    <property type="evidence" value="ECO:0007669"/>
    <property type="project" value="TreeGrafter"/>
</dbReference>
<dbReference type="NCBIfam" id="TIGR02727">
    <property type="entry name" value="MTHFS_bact"/>
    <property type="match status" value="1"/>
</dbReference>
<accession>A0A0P1LD46</accession>
<feature type="binding site" evidence="4">
    <location>
        <position position="49"/>
    </location>
    <ligand>
        <name>substrate</name>
    </ligand>
</feature>
<evidence type="ECO:0000313" key="7">
    <source>
        <dbReference type="EMBL" id="CUU08970.1"/>
    </source>
</evidence>
<dbReference type="PANTHER" id="PTHR23407">
    <property type="entry name" value="ATPASE INHIBITOR/5-FORMYLTETRAHYDROFOLATE CYCLO-LIGASE"/>
    <property type="match status" value="1"/>
</dbReference>
<name>A0A0P1L845_9BACT</name>
<accession>A0A0N7MW26</accession>
<dbReference type="EMBL" id="FAOP01000012">
    <property type="protein sequence ID" value="CUU08970.1"/>
    <property type="molecule type" value="Genomic_DNA"/>
</dbReference>
<sequence>MNKKLIRDKVLSIRNSLSPEEAKGRSRLIFQNLKTLPIFNTANTVHTYVSSKKNEVDTIEIISYLFSVGKRVVVPVVDKDRKVMRHSELKSISELKKSTFGILEPEKIREVGLSEIDLVLVPAIAVDRFGNRIGFGAGYYDKFLSQVNCPKIALVYDFQIVDKIETSPSDVPVDFIVTETEIISCKAVKQ</sequence>
<evidence type="ECO:0000313" key="8">
    <source>
        <dbReference type="Proteomes" id="UP000182011"/>
    </source>
</evidence>
<comment type="cofactor">
    <cofactor evidence="5">
        <name>Mg(2+)</name>
        <dbReference type="ChEBI" id="CHEBI:18420"/>
    </cofactor>
</comment>
<protein>
    <recommendedName>
        <fullName evidence="5">5-formyltetrahydrofolate cyclo-ligase</fullName>
        <ecNumber evidence="5">6.3.3.2</ecNumber>
    </recommendedName>
</protein>
<dbReference type="Pfam" id="PF01812">
    <property type="entry name" value="5-FTHF_cyc-lig"/>
    <property type="match status" value="1"/>
</dbReference>
<dbReference type="InterPro" id="IPR002698">
    <property type="entry name" value="FTHF_cligase"/>
</dbReference>
<keyword evidence="5" id="KW-0460">Magnesium</keyword>
<dbReference type="GO" id="GO:0009396">
    <property type="term" value="P:folic acid-containing compound biosynthetic process"/>
    <property type="evidence" value="ECO:0007669"/>
    <property type="project" value="TreeGrafter"/>
</dbReference>
<keyword evidence="9" id="KW-1185">Reference proteome</keyword>
<accession>A0A0P1L845</accession>
<organism evidence="7 8">
    <name type="scientific">Candidatus Kryptonium thompsonii</name>
    <dbReference type="NCBI Taxonomy" id="1633631"/>
    <lineage>
        <taxon>Bacteria</taxon>
        <taxon>Pseudomonadati</taxon>
        <taxon>Candidatus Kryptoniota</taxon>
        <taxon>Candidatus Kryptonium</taxon>
    </lineage>
</organism>
<dbReference type="STRING" id="1633631.GCA_001442925_02227"/>
<evidence type="ECO:0000256" key="3">
    <source>
        <dbReference type="ARBA" id="ARBA00022840"/>
    </source>
</evidence>
<dbReference type="Proteomes" id="UP000182011">
    <property type="component" value="Unassembled WGS sequence"/>
</dbReference>
<dbReference type="GO" id="GO:0005524">
    <property type="term" value="F:ATP binding"/>
    <property type="evidence" value="ECO:0007669"/>
    <property type="project" value="UniProtKB-KW"/>
</dbReference>
<accession>A0A0P1LIU9</accession>
<reference evidence="7 8" key="2">
    <citation type="submission" date="2015-11" db="EMBL/GenBank/DDBJ databases">
        <authorList>
            <person name="Zhang Y."/>
            <person name="Guo Z."/>
        </authorList>
    </citation>
    <scope>NUCLEOTIDE SEQUENCE [LARGE SCALE GENOMIC DNA]</scope>
    <source>
        <strain evidence="7">JGI-4</strain>
    </source>
</reference>
<dbReference type="OrthoDB" id="9801938at2"/>
<dbReference type="EMBL" id="CZVI01000001">
    <property type="protein sequence ID" value="CUS77305.1"/>
    <property type="molecule type" value="Genomic_DNA"/>
</dbReference>